<keyword evidence="8 15" id="KW-0675">Receptor</keyword>
<evidence type="ECO:0000256" key="2">
    <source>
        <dbReference type="ARBA" id="ARBA00009810"/>
    </source>
</evidence>
<evidence type="ECO:0000256" key="8">
    <source>
        <dbReference type="ARBA" id="ARBA00023170"/>
    </source>
</evidence>
<dbReference type="PROSITE" id="PS52016">
    <property type="entry name" value="TONB_DEPENDENT_REC_3"/>
    <property type="match status" value="1"/>
</dbReference>
<keyword evidence="4 10" id="KW-1134">Transmembrane beta strand</keyword>
<dbReference type="InterPro" id="IPR039426">
    <property type="entry name" value="TonB-dep_rcpt-like"/>
</dbReference>
<dbReference type="PANTHER" id="PTHR32552">
    <property type="entry name" value="FERRICHROME IRON RECEPTOR-RELATED"/>
    <property type="match status" value="1"/>
</dbReference>
<dbReference type="CDD" id="cd01347">
    <property type="entry name" value="ligand_gated_channel"/>
    <property type="match status" value="1"/>
</dbReference>
<keyword evidence="6 11" id="KW-0798">TonB box</keyword>
<evidence type="ECO:0000259" key="14">
    <source>
        <dbReference type="Pfam" id="PF07715"/>
    </source>
</evidence>
<keyword evidence="7 10" id="KW-0472">Membrane</keyword>
<evidence type="ECO:0000256" key="12">
    <source>
        <dbReference type="SAM" id="SignalP"/>
    </source>
</evidence>
<gene>
    <name evidence="15" type="ORF">ACFPN2_24525</name>
</gene>
<dbReference type="InterPro" id="IPR036942">
    <property type="entry name" value="Beta-barrel_TonB_sf"/>
</dbReference>
<dbReference type="InterPro" id="IPR037066">
    <property type="entry name" value="Plug_dom_sf"/>
</dbReference>
<feature type="signal peptide" evidence="12">
    <location>
        <begin position="1"/>
        <end position="32"/>
    </location>
</feature>
<evidence type="ECO:0000313" key="16">
    <source>
        <dbReference type="Proteomes" id="UP001595904"/>
    </source>
</evidence>
<sequence length="709" mass="76709">MKYRQFKSGAARGAGESVAVLASLLVSATALAQDSNQRSQQDAKREGTVLEEIVVTADRKDSFGAQFVQAGTFRNQRAIDTPLTVAVVTKDLLNSQQAVTVFDAARNTAGVTASQINTVIYSNLAIRGIPVNNFTNYRLNGILPIVNLIDMPLENKDRVEILKGASGLYYGFASPAGIVNLTSERPTPQPLTSVELSGNSKGGYGGGFDVSRSWGNQGLRINAAAATIETGVDRTSGDRHFASAAYQWEPTEKLSFELDGEYIYRTVTEPTEYALPAPVNGVTTILPLQRPSKNVGADWLQADGYEYNLMSKVRYNFSPAWSASFSVGQSSLSRTRRYSSFSGYDLATGNGTVNVAIFYRNDYENFIYRGDLAGAFNTGPIEHEILIGYAETTTRSLIPTAARTSYAQNLYNPVDIPEQANPVRIVPNPAEVRDAGYYIMDRAKITEWLQLTAGYRGTDYRNSSPASTYVATPESLSYGALLKPREWISIYGTYIEGLEEGGTAPGISANAGTILPAAVSEQHELGVKIEPMPGLMITAAYFDIDRASSYLNPSNFFVRDGRASYKGYEISAMGEITRDLSIAISAISLDAIQESGAAAVVGKHIENTAETTASAFLEYRLPLVPGLRVSAGAFYTSERAVNAANTAFIPGYTTYDLGASYSTELGERKVTFRVNGENITGKRYWAATGASLVQQGMPASIRFSVTTTF</sequence>
<dbReference type="PANTHER" id="PTHR32552:SF82">
    <property type="entry name" value="FCUA PROTEIN"/>
    <property type="match status" value="1"/>
</dbReference>
<feature type="domain" description="TonB-dependent receptor plug" evidence="14">
    <location>
        <begin position="79"/>
        <end position="178"/>
    </location>
</feature>
<evidence type="ECO:0000256" key="10">
    <source>
        <dbReference type="PROSITE-ProRule" id="PRU01360"/>
    </source>
</evidence>
<protein>
    <submittedName>
        <fullName evidence="15">TonB-dependent siderophore receptor</fullName>
    </submittedName>
</protein>
<proteinExistence type="inferred from homology"/>
<keyword evidence="3 10" id="KW-0813">Transport</keyword>
<dbReference type="Pfam" id="PF00593">
    <property type="entry name" value="TonB_dep_Rec_b-barrel"/>
    <property type="match status" value="1"/>
</dbReference>
<comment type="similarity">
    <text evidence="2 10 11">Belongs to the TonB-dependent receptor family.</text>
</comment>
<keyword evidence="9 10" id="KW-0998">Cell outer membrane</keyword>
<reference evidence="16" key="1">
    <citation type="journal article" date="2019" name="Int. J. Syst. Evol. Microbiol.">
        <title>The Global Catalogue of Microorganisms (GCM) 10K type strain sequencing project: providing services to taxonomists for standard genome sequencing and annotation.</title>
        <authorList>
            <consortium name="The Broad Institute Genomics Platform"/>
            <consortium name="The Broad Institute Genome Sequencing Center for Infectious Disease"/>
            <person name="Wu L."/>
            <person name="Ma J."/>
        </authorList>
    </citation>
    <scope>NUCLEOTIDE SEQUENCE [LARGE SCALE GENOMIC DNA]</scope>
    <source>
        <strain evidence="16">CGMCC 1.10759</strain>
    </source>
</reference>
<dbReference type="InterPro" id="IPR010105">
    <property type="entry name" value="TonB_sidphr_rcpt"/>
</dbReference>
<evidence type="ECO:0000256" key="6">
    <source>
        <dbReference type="ARBA" id="ARBA00023077"/>
    </source>
</evidence>
<evidence type="ECO:0000256" key="4">
    <source>
        <dbReference type="ARBA" id="ARBA00022452"/>
    </source>
</evidence>
<comment type="subcellular location">
    <subcellularLocation>
        <location evidence="1 10">Cell outer membrane</location>
        <topology evidence="1 10">Multi-pass membrane protein</topology>
    </subcellularLocation>
</comment>
<evidence type="ECO:0000256" key="3">
    <source>
        <dbReference type="ARBA" id="ARBA00022448"/>
    </source>
</evidence>
<evidence type="ECO:0000259" key="13">
    <source>
        <dbReference type="Pfam" id="PF00593"/>
    </source>
</evidence>
<evidence type="ECO:0000256" key="9">
    <source>
        <dbReference type="ARBA" id="ARBA00023237"/>
    </source>
</evidence>
<dbReference type="Proteomes" id="UP001595904">
    <property type="component" value="Unassembled WGS sequence"/>
</dbReference>
<evidence type="ECO:0000256" key="5">
    <source>
        <dbReference type="ARBA" id="ARBA00022692"/>
    </source>
</evidence>
<comment type="caution">
    <text evidence="15">The sequence shown here is derived from an EMBL/GenBank/DDBJ whole genome shotgun (WGS) entry which is preliminary data.</text>
</comment>
<dbReference type="EMBL" id="JBHSDU010000014">
    <property type="protein sequence ID" value="MFC4312270.1"/>
    <property type="molecule type" value="Genomic_DNA"/>
</dbReference>
<accession>A0ABV8SZR2</accession>
<keyword evidence="16" id="KW-1185">Reference proteome</keyword>
<evidence type="ECO:0000256" key="7">
    <source>
        <dbReference type="ARBA" id="ARBA00023136"/>
    </source>
</evidence>
<feature type="domain" description="TonB-dependent receptor-like beta-barrel" evidence="13">
    <location>
        <begin position="297"/>
        <end position="679"/>
    </location>
</feature>
<evidence type="ECO:0000256" key="1">
    <source>
        <dbReference type="ARBA" id="ARBA00004571"/>
    </source>
</evidence>
<keyword evidence="12" id="KW-0732">Signal</keyword>
<dbReference type="RefSeq" id="WP_380601505.1">
    <property type="nucleotide sequence ID" value="NZ_JBHSDU010000014.1"/>
</dbReference>
<dbReference type="Gene3D" id="2.170.130.10">
    <property type="entry name" value="TonB-dependent receptor, plug domain"/>
    <property type="match status" value="1"/>
</dbReference>
<dbReference type="InterPro" id="IPR012910">
    <property type="entry name" value="Plug_dom"/>
</dbReference>
<dbReference type="Gene3D" id="2.40.170.20">
    <property type="entry name" value="TonB-dependent receptor, beta-barrel domain"/>
    <property type="match status" value="1"/>
</dbReference>
<evidence type="ECO:0000313" key="15">
    <source>
        <dbReference type="EMBL" id="MFC4312270.1"/>
    </source>
</evidence>
<keyword evidence="5 10" id="KW-0812">Transmembrane</keyword>
<organism evidence="15 16">
    <name type="scientific">Steroidobacter flavus</name>
    <dbReference type="NCBI Taxonomy" id="1842136"/>
    <lineage>
        <taxon>Bacteria</taxon>
        <taxon>Pseudomonadati</taxon>
        <taxon>Pseudomonadota</taxon>
        <taxon>Gammaproteobacteria</taxon>
        <taxon>Steroidobacterales</taxon>
        <taxon>Steroidobacteraceae</taxon>
        <taxon>Steroidobacter</taxon>
    </lineage>
</organism>
<name>A0ABV8SZR2_9GAMM</name>
<evidence type="ECO:0000256" key="11">
    <source>
        <dbReference type="RuleBase" id="RU003357"/>
    </source>
</evidence>
<dbReference type="Pfam" id="PF07715">
    <property type="entry name" value="Plug"/>
    <property type="match status" value="1"/>
</dbReference>
<dbReference type="SUPFAM" id="SSF56935">
    <property type="entry name" value="Porins"/>
    <property type="match status" value="1"/>
</dbReference>
<feature type="chain" id="PRO_5046713233" evidence="12">
    <location>
        <begin position="33"/>
        <end position="709"/>
    </location>
</feature>
<dbReference type="InterPro" id="IPR000531">
    <property type="entry name" value="Beta-barrel_TonB"/>
</dbReference>
<dbReference type="NCBIfam" id="TIGR01783">
    <property type="entry name" value="TonB-siderophor"/>
    <property type="match status" value="1"/>
</dbReference>